<feature type="compositionally biased region" description="Acidic residues" evidence="1">
    <location>
        <begin position="493"/>
        <end position="503"/>
    </location>
</feature>
<keyword evidence="3" id="KW-1185">Reference proteome</keyword>
<feature type="region of interest" description="Disordered" evidence="1">
    <location>
        <begin position="591"/>
        <end position="615"/>
    </location>
</feature>
<name>A0AAN6XSW0_9PEZI</name>
<organism evidence="2 3">
    <name type="scientific">Triangularia verruculosa</name>
    <dbReference type="NCBI Taxonomy" id="2587418"/>
    <lineage>
        <taxon>Eukaryota</taxon>
        <taxon>Fungi</taxon>
        <taxon>Dikarya</taxon>
        <taxon>Ascomycota</taxon>
        <taxon>Pezizomycotina</taxon>
        <taxon>Sordariomycetes</taxon>
        <taxon>Sordariomycetidae</taxon>
        <taxon>Sordariales</taxon>
        <taxon>Podosporaceae</taxon>
        <taxon>Triangularia</taxon>
    </lineage>
</organism>
<comment type="caution">
    <text evidence="2">The sequence shown here is derived from an EMBL/GenBank/DDBJ whole genome shotgun (WGS) entry which is preliminary data.</text>
</comment>
<feature type="region of interest" description="Disordered" evidence="1">
    <location>
        <begin position="493"/>
        <end position="526"/>
    </location>
</feature>
<reference evidence="2" key="1">
    <citation type="journal article" date="2023" name="Mol. Phylogenet. Evol.">
        <title>Genome-scale phylogeny and comparative genomics of the fungal order Sordariales.</title>
        <authorList>
            <person name="Hensen N."/>
            <person name="Bonometti L."/>
            <person name="Westerberg I."/>
            <person name="Brannstrom I.O."/>
            <person name="Guillou S."/>
            <person name="Cros-Aarteil S."/>
            <person name="Calhoun S."/>
            <person name="Haridas S."/>
            <person name="Kuo A."/>
            <person name="Mondo S."/>
            <person name="Pangilinan J."/>
            <person name="Riley R."/>
            <person name="LaButti K."/>
            <person name="Andreopoulos B."/>
            <person name="Lipzen A."/>
            <person name="Chen C."/>
            <person name="Yan M."/>
            <person name="Daum C."/>
            <person name="Ng V."/>
            <person name="Clum A."/>
            <person name="Steindorff A."/>
            <person name="Ohm R.A."/>
            <person name="Martin F."/>
            <person name="Silar P."/>
            <person name="Natvig D.O."/>
            <person name="Lalanne C."/>
            <person name="Gautier V."/>
            <person name="Ament-Velasquez S.L."/>
            <person name="Kruys A."/>
            <person name="Hutchinson M.I."/>
            <person name="Powell A.J."/>
            <person name="Barry K."/>
            <person name="Miller A.N."/>
            <person name="Grigoriev I.V."/>
            <person name="Debuchy R."/>
            <person name="Gladieux P."/>
            <person name="Hiltunen Thoren M."/>
            <person name="Johannesson H."/>
        </authorList>
    </citation>
    <scope>NUCLEOTIDE SEQUENCE</scope>
    <source>
        <strain evidence="2">CBS 315.58</strain>
    </source>
</reference>
<evidence type="ECO:0000313" key="3">
    <source>
        <dbReference type="Proteomes" id="UP001303160"/>
    </source>
</evidence>
<dbReference type="Proteomes" id="UP001303160">
    <property type="component" value="Unassembled WGS sequence"/>
</dbReference>
<proteinExistence type="predicted"/>
<evidence type="ECO:0000256" key="1">
    <source>
        <dbReference type="SAM" id="MobiDB-lite"/>
    </source>
</evidence>
<dbReference type="EMBL" id="MU863891">
    <property type="protein sequence ID" value="KAK4203157.1"/>
    <property type="molecule type" value="Genomic_DNA"/>
</dbReference>
<sequence>MSDRRRLEEEEQRIKANSDRTKDTAVLAMQVSKPILQMMREMDREGCEVTDELIRQASEEVKELADTTDYGIQKVLRQLKQLEVSFAKDLNLLQAAIEGKASTEAELDQFGQNYPRPSIVNPQSTSIILSDWTPVDFVSLFSPKDVDNCYDFSLVDTTRMVIFFSRVVYHVVLRKHPHFLAYNEVRIPCAAEGQGSLVVGHDPPSIANWGTWDCVNAMLKGSDDYCCCPGESKYCLRYQVWSISPDPAGVTQNILKLMWFEIDPLRTGWDVLQAMGLKYWIPVNFVALFSSAEHAGDNHPQWCDMSVVDDFFVALMIGDSSGKREQYFRHANYFLEDAELDGSDGVISNHCDFQQNGENDLDLVDWHAELSEDQDMENWQCLNFVLALSGEEAEEHLRSVRIARPDQQDHDGWTLDKCCCPGHTPFCLAIRSESRSNTSGEGYKVIRVKWIQRSNPSFESGRMLASPVHGVVDPEVQEKLNTAFKTCAVEEYDQDETDDDDQQTGEHEEMGGQADENYIDSLFGGSDVDEGGGCQDGSPDTLDFEHVAPGSPACWDRTRAYSPRQALPGLIDRQVAGKRRCWPDEHECKRKSKRRRVVYTSEGSDSDDLSRGSDF</sequence>
<gene>
    <name evidence="2" type="ORF">QBC40DRAFT_167508</name>
</gene>
<reference evidence="2" key="2">
    <citation type="submission" date="2023-05" db="EMBL/GenBank/DDBJ databases">
        <authorList>
            <consortium name="Lawrence Berkeley National Laboratory"/>
            <person name="Steindorff A."/>
            <person name="Hensen N."/>
            <person name="Bonometti L."/>
            <person name="Westerberg I."/>
            <person name="Brannstrom I.O."/>
            <person name="Guillou S."/>
            <person name="Cros-Aarteil S."/>
            <person name="Calhoun S."/>
            <person name="Haridas S."/>
            <person name="Kuo A."/>
            <person name="Mondo S."/>
            <person name="Pangilinan J."/>
            <person name="Riley R."/>
            <person name="Labutti K."/>
            <person name="Andreopoulos B."/>
            <person name="Lipzen A."/>
            <person name="Chen C."/>
            <person name="Yanf M."/>
            <person name="Daum C."/>
            <person name="Ng V."/>
            <person name="Clum A."/>
            <person name="Ohm R."/>
            <person name="Martin F."/>
            <person name="Silar P."/>
            <person name="Natvig D."/>
            <person name="Lalanne C."/>
            <person name="Gautier V."/>
            <person name="Ament-Velasquez S.L."/>
            <person name="Kruys A."/>
            <person name="Hutchinson M.I."/>
            <person name="Powell A.J."/>
            <person name="Barry K."/>
            <person name="Miller A.N."/>
            <person name="Grigoriev I.V."/>
            <person name="Debuchy R."/>
            <person name="Gladieux P."/>
            <person name="Thoren M.H."/>
            <person name="Johannesson H."/>
        </authorList>
    </citation>
    <scope>NUCLEOTIDE SEQUENCE</scope>
    <source>
        <strain evidence="2">CBS 315.58</strain>
    </source>
</reference>
<evidence type="ECO:0000313" key="2">
    <source>
        <dbReference type="EMBL" id="KAK4203157.1"/>
    </source>
</evidence>
<accession>A0AAN6XSW0</accession>
<dbReference type="AlphaFoldDB" id="A0AAN6XSW0"/>
<protein>
    <submittedName>
        <fullName evidence="2">Uncharacterized protein</fullName>
    </submittedName>
</protein>